<dbReference type="Pfam" id="PF01557">
    <property type="entry name" value="FAA_hydrolase"/>
    <property type="match status" value="1"/>
</dbReference>
<protein>
    <recommendedName>
        <fullName evidence="6">AB hydrolase-1 domain-containing protein</fullName>
    </recommendedName>
</protein>
<dbReference type="PANTHER" id="PTHR43798:SF5">
    <property type="entry name" value="MONOACYLGLYCEROL LIPASE ABHD6"/>
    <property type="match status" value="1"/>
</dbReference>
<dbReference type="SUPFAM" id="SSF56529">
    <property type="entry name" value="FAH"/>
    <property type="match status" value="1"/>
</dbReference>
<evidence type="ECO:0000256" key="1">
    <source>
        <dbReference type="ARBA" id="ARBA00010211"/>
    </source>
</evidence>
<feature type="domain" description="Fumarylacetoacetase-like C-terminal" evidence="3">
    <location>
        <begin position="3"/>
        <end position="79"/>
    </location>
</feature>
<accession>A0A427YDI0</accession>
<dbReference type="OrthoDB" id="411064at2759"/>
<dbReference type="InterPro" id="IPR011234">
    <property type="entry name" value="Fumarylacetoacetase-like_C"/>
</dbReference>
<reference evidence="4 5" key="1">
    <citation type="submission" date="2018-11" db="EMBL/GenBank/DDBJ databases">
        <title>Genome sequence of Saitozyma podzolica DSM 27192.</title>
        <authorList>
            <person name="Aliyu H."/>
            <person name="Gorte O."/>
            <person name="Ochsenreither K."/>
        </authorList>
    </citation>
    <scope>NUCLEOTIDE SEQUENCE [LARGE SCALE GENOMIC DNA]</scope>
    <source>
        <strain evidence="4 5">DSM 27192</strain>
    </source>
</reference>
<feature type="domain" description="AB hydrolase-1" evidence="2">
    <location>
        <begin position="129"/>
        <end position="354"/>
    </location>
</feature>
<evidence type="ECO:0000259" key="2">
    <source>
        <dbReference type="Pfam" id="PF00561"/>
    </source>
</evidence>
<dbReference type="GO" id="GO:0016020">
    <property type="term" value="C:membrane"/>
    <property type="evidence" value="ECO:0007669"/>
    <property type="project" value="TreeGrafter"/>
</dbReference>
<dbReference type="AlphaFoldDB" id="A0A427YDI0"/>
<evidence type="ECO:0000313" key="5">
    <source>
        <dbReference type="Proteomes" id="UP000279259"/>
    </source>
</evidence>
<name>A0A427YDI0_9TREE</name>
<dbReference type="Gene3D" id="3.40.50.1820">
    <property type="entry name" value="alpha/beta hydrolase"/>
    <property type="match status" value="1"/>
</dbReference>
<dbReference type="EMBL" id="RSCD01000015">
    <property type="protein sequence ID" value="RSH89113.1"/>
    <property type="molecule type" value="Genomic_DNA"/>
</dbReference>
<dbReference type="InterPro" id="IPR029058">
    <property type="entry name" value="AB_hydrolase_fold"/>
</dbReference>
<dbReference type="GO" id="GO:0047372">
    <property type="term" value="F:monoacylglycerol lipase activity"/>
    <property type="evidence" value="ECO:0007669"/>
    <property type="project" value="TreeGrafter"/>
</dbReference>
<dbReference type="InterPro" id="IPR000073">
    <property type="entry name" value="AB_hydrolase_1"/>
</dbReference>
<dbReference type="PRINTS" id="PR00111">
    <property type="entry name" value="ABHYDROLASE"/>
</dbReference>
<keyword evidence="5" id="KW-1185">Reference proteome</keyword>
<evidence type="ECO:0008006" key="6">
    <source>
        <dbReference type="Google" id="ProtNLM"/>
    </source>
</evidence>
<organism evidence="4 5">
    <name type="scientific">Saitozyma podzolica</name>
    <dbReference type="NCBI Taxonomy" id="1890683"/>
    <lineage>
        <taxon>Eukaryota</taxon>
        <taxon>Fungi</taxon>
        <taxon>Dikarya</taxon>
        <taxon>Basidiomycota</taxon>
        <taxon>Agaricomycotina</taxon>
        <taxon>Tremellomycetes</taxon>
        <taxon>Tremellales</taxon>
        <taxon>Trimorphomycetaceae</taxon>
        <taxon>Saitozyma</taxon>
    </lineage>
</organism>
<dbReference type="GO" id="GO:0046464">
    <property type="term" value="P:acylglycerol catabolic process"/>
    <property type="evidence" value="ECO:0007669"/>
    <property type="project" value="TreeGrafter"/>
</dbReference>
<dbReference type="InterPro" id="IPR036663">
    <property type="entry name" value="Fumarylacetoacetase_C_sf"/>
</dbReference>
<dbReference type="PANTHER" id="PTHR43798">
    <property type="entry name" value="MONOACYLGLYCEROL LIPASE"/>
    <property type="match status" value="1"/>
</dbReference>
<comment type="similarity">
    <text evidence="1">Belongs to the FAH family.</text>
</comment>
<evidence type="ECO:0000259" key="3">
    <source>
        <dbReference type="Pfam" id="PF01557"/>
    </source>
</evidence>
<dbReference type="InterPro" id="IPR050266">
    <property type="entry name" value="AB_hydrolase_sf"/>
</dbReference>
<dbReference type="STRING" id="1890683.A0A427YDI0"/>
<comment type="caution">
    <text evidence="4">The sequence shown here is derived from an EMBL/GenBank/DDBJ whole genome shotgun (WGS) entry which is preliminary data.</text>
</comment>
<dbReference type="SUPFAM" id="SSF53474">
    <property type="entry name" value="alpha/beta-Hydrolases"/>
    <property type="match status" value="1"/>
</dbReference>
<gene>
    <name evidence="4" type="ORF">EHS25_002779</name>
</gene>
<proteinExistence type="inferred from homology"/>
<sequence>MVLETKVNGETRQRQKTSELIFDIPTLIETCSMGITLQPGDVIATGTPAGVCLSNGKFLSPGDKIDITITGLGTLSNVIGEPTQPPPVYEKVPNSVAPSWNPSQNLVKVPSGELFVTVKDEAGPQAQSIIFIHGLGGWHNNYEPVVRKAELAKSHRIIYFDLEGLGLSPLTGSPVTVKTYAQSVKEVLDHVGVQKTLVVGHSMGGLIANTFAASHPEMVEKLFLIGPVKQLAEAGQKAMGDRAATVRKGGMSAVANTILGAGTSAFTQSSRPLSSGAVLASLLSSPSEGYACACEALGSAIDPDYERITVPVFILAGEEDKTCPKATVDFLTTKLPQAKVQTLKDVGHWHQLEDVDATAAALKAFVQG</sequence>
<dbReference type="Pfam" id="PF00561">
    <property type="entry name" value="Abhydrolase_1"/>
    <property type="match status" value="1"/>
</dbReference>
<evidence type="ECO:0000313" key="4">
    <source>
        <dbReference type="EMBL" id="RSH89113.1"/>
    </source>
</evidence>
<dbReference type="Gene3D" id="3.90.850.10">
    <property type="entry name" value="Fumarylacetoacetase-like, C-terminal domain"/>
    <property type="match status" value="1"/>
</dbReference>
<dbReference type="Proteomes" id="UP000279259">
    <property type="component" value="Unassembled WGS sequence"/>
</dbReference>